<dbReference type="EMBL" id="JAMKBJ010000001">
    <property type="protein sequence ID" value="MCZ8535804.1"/>
    <property type="molecule type" value="Genomic_DNA"/>
</dbReference>
<keyword evidence="3" id="KW-1185">Reference proteome</keyword>
<sequence>MKKWKHFTTISILLFSLAACNTEQDVNVDNENKDGDPGAIELTTQVEGVFKGFEGDAKKSVVIEYEGQEKTYEIADDATGDFDQVKENDNIAFSTKMVDGKEMIETLRLN</sequence>
<evidence type="ECO:0000313" key="3">
    <source>
        <dbReference type="Proteomes" id="UP001152173"/>
    </source>
</evidence>
<dbReference type="PROSITE" id="PS51257">
    <property type="entry name" value="PROKAR_LIPOPROTEIN"/>
    <property type="match status" value="1"/>
</dbReference>
<feature type="signal peptide" evidence="1">
    <location>
        <begin position="1"/>
        <end position="21"/>
    </location>
</feature>
<dbReference type="AlphaFoldDB" id="A0A9X3LEF9"/>
<name>A0A9X3LEF9_9BACL</name>
<proteinExistence type="predicted"/>
<evidence type="ECO:0000256" key="1">
    <source>
        <dbReference type="SAM" id="SignalP"/>
    </source>
</evidence>
<comment type="caution">
    <text evidence="2">The sequence shown here is derived from an EMBL/GenBank/DDBJ whole genome shotgun (WGS) entry which is preliminary data.</text>
</comment>
<evidence type="ECO:0000313" key="2">
    <source>
        <dbReference type="EMBL" id="MCZ8535804.1"/>
    </source>
</evidence>
<protein>
    <submittedName>
        <fullName evidence="2">Uncharacterized protein</fullName>
    </submittedName>
</protein>
<feature type="chain" id="PRO_5040903815" evidence="1">
    <location>
        <begin position="22"/>
        <end position="110"/>
    </location>
</feature>
<reference evidence="2" key="1">
    <citation type="submission" date="2022-05" db="EMBL/GenBank/DDBJ databases">
        <authorList>
            <person name="Colautti A."/>
            <person name="Iacumin L."/>
        </authorList>
    </citation>
    <scope>NUCLEOTIDE SEQUENCE</scope>
    <source>
        <strain evidence="2">SK 55</strain>
    </source>
</reference>
<keyword evidence="1" id="KW-0732">Signal</keyword>
<accession>A0A9X3LEF9</accession>
<gene>
    <name evidence="2" type="ORF">M9R32_01205</name>
</gene>
<dbReference type="RefSeq" id="WP_269924914.1">
    <property type="nucleotide sequence ID" value="NZ_JAMKBJ010000001.1"/>
</dbReference>
<dbReference type="Proteomes" id="UP001152173">
    <property type="component" value="Unassembled WGS sequence"/>
</dbReference>
<organism evidence="2 3">
    <name type="scientific">Paenisporosarcina quisquiliarum</name>
    <dbReference type="NCBI Taxonomy" id="365346"/>
    <lineage>
        <taxon>Bacteria</taxon>
        <taxon>Bacillati</taxon>
        <taxon>Bacillota</taxon>
        <taxon>Bacilli</taxon>
        <taxon>Bacillales</taxon>
        <taxon>Caryophanaceae</taxon>
        <taxon>Paenisporosarcina</taxon>
    </lineage>
</organism>